<comment type="caution">
    <text evidence="2">The sequence shown here is derived from an EMBL/GenBank/DDBJ whole genome shotgun (WGS) entry which is preliminary data.</text>
</comment>
<evidence type="ECO:0000313" key="2">
    <source>
        <dbReference type="EMBL" id="PAV68215.1"/>
    </source>
</evidence>
<sequence>MFTAPKAGNDQLGSGAPTINAPLASPLPTTPFELAQVTVVRRQDDVRRPAGRRAAICPERVTIRLHGAVEVVEVSVLGEAFGIDARGLRIGFAADDLRVLLPLRADRDRLLLARRRHPRERTVERAAIGQVGMLDPHVDDLHAILAGKPLQARLDIVHHLIALGAEQCRERLVAELVADRAAEQRPQRIGDRAFGLRRTAGRVHRLQRVDDAEARIGIDLEPQLIGREHLLIVVIDVQHALVQPYQPVDERNAQDRARARPPELFVRLPRIHRAHRLFEAQDHHLLRLGHDHDRRGEQDDEDQRRHTERDRVPPEPLHWPPPVVVTGWVGVTAAGAAGTLSGRRRAPCDCR</sequence>
<keyword evidence="3" id="KW-1185">Reference proteome</keyword>
<name>A0A2A2K2Q0_9BILA</name>
<accession>A0A2A2K2Q0</accession>
<feature type="compositionally biased region" description="Basic and acidic residues" evidence="1">
    <location>
        <begin position="288"/>
        <end position="313"/>
    </location>
</feature>
<proteinExistence type="predicted"/>
<dbReference type="EMBL" id="LIAE01009794">
    <property type="protein sequence ID" value="PAV68215.1"/>
    <property type="molecule type" value="Genomic_DNA"/>
</dbReference>
<gene>
    <name evidence="2" type="ORF">WR25_08058</name>
</gene>
<evidence type="ECO:0000256" key="1">
    <source>
        <dbReference type="SAM" id="MobiDB-lite"/>
    </source>
</evidence>
<feature type="region of interest" description="Disordered" evidence="1">
    <location>
        <begin position="1"/>
        <end position="27"/>
    </location>
</feature>
<protein>
    <submittedName>
        <fullName evidence="2">Uncharacterized protein</fullName>
    </submittedName>
</protein>
<organism evidence="2 3">
    <name type="scientific">Diploscapter pachys</name>
    <dbReference type="NCBI Taxonomy" id="2018661"/>
    <lineage>
        <taxon>Eukaryota</taxon>
        <taxon>Metazoa</taxon>
        <taxon>Ecdysozoa</taxon>
        <taxon>Nematoda</taxon>
        <taxon>Chromadorea</taxon>
        <taxon>Rhabditida</taxon>
        <taxon>Rhabditina</taxon>
        <taxon>Rhabditomorpha</taxon>
        <taxon>Rhabditoidea</taxon>
        <taxon>Rhabditidae</taxon>
        <taxon>Diploscapter</taxon>
    </lineage>
</organism>
<feature type="region of interest" description="Disordered" evidence="1">
    <location>
        <begin position="288"/>
        <end position="321"/>
    </location>
</feature>
<dbReference type="Proteomes" id="UP000218231">
    <property type="component" value="Unassembled WGS sequence"/>
</dbReference>
<evidence type="ECO:0000313" key="3">
    <source>
        <dbReference type="Proteomes" id="UP000218231"/>
    </source>
</evidence>
<reference evidence="2 3" key="1">
    <citation type="journal article" date="2017" name="Curr. Biol.">
        <title>Genome architecture and evolution of a unichromosomal asexual nematode.</title>
        <authorList>
            <person name="Fradin H."/>
            <person name="Zegar C."/>
            <person name="Gutwein M."/>
            <person name="Lucas J."/>
            <person name="Kovtun M."/>
            <person name="Corcoran D."/>
            <person name="Baugh L.R."/>
            <person name="Kiontke K."/>
            <person name="Gunsalus K."/>
            <person name="Fitch D.H."/>
            <person name="Piano F."/>
        </authorList>
    </citation>
    <scope>NUCLEOTIDE SEQUENCE [LARGE SCALE GENOMIC DNA]</scope>
    <source>
        <strain evidence="2">PF1309</strain>
    </source>
</reference>
<dbReference type="AlphaFoldDB" id="A0A2A2K2Q0"/>